<feature type="transmembrane region" description="Helical" evidence="5">
    <location>
        <begin position="192"/>
        <end position="210"/>
    </location>
</feature>
<evidence type="ECO:0000256" key="5">
    <source>
        <dbReference type="SAM" id="Phobius"/>
    </source>
</evidence>
<evidence type="ECO:0000256" key="3">
    <source>
        <dbReference type="ARBA" id="ARBA00022989"/>
    </source>
</evidence>
<evidence type="ECO:0000256" key="1">
    <source>
        <dbReference type="ARBA" id="ARBA00004141"/>
    </source>
</evidence>
<feature type="transmembrane region" description="Helical" evidence="5">
    <location>
        <begin position="56"/>
        <end position="75"/>
    </location>
</feature>
<feature type="domain" description="O-antigen ligase-related" evidence="6">
    <location>
        <begin position="224"/>
        <end position="363"/>
    </location>
</feature>
<evidence type="ECO:0000259" key="6">
    <source>
        <dbReference type="Pfam" id="PF04932"/>
    </source>
</evidence>
<keyword evidence="3 5" id="KW-1133">Transmembrane helix</keyword>
<evidence type="ECO:0000256" key="4">
    <source>
        <dbReference type="ARBA" id="ARBA00023136"/>
    </source>
</evidence>
<keyword evidence="2 5" id="KW-0812">Transmembrane</keyword>
<reference evidence="7 8" key="1">
    <citation type="submission" date="2019-12" db="EMBL/GenBank/DDBJ databases">
        <title>Sequence classification of anaerobic respiratory reductive dehalogenases: First we see many, then we see few.</title>
        <authorList>
            <person name="Molenda O."/>
            <person name="Puentes Jacome L.A."/>
            <person name="Cao X."/>
            <person name="Nesbo C.L."/>
            <person name="Tang S."/>
            <person name="Morson N."/>
            <person name="Patron J."/>
            <person name="Lomheim L."/>
            <person name="Wishart D.S."/>
            <person name="Edwards E.A."/>
        </authorList>
    </citation>
    <scope>NUCLEOTIDE SEQUENCE [LARGE SCALE GENOMIC DNA]</scope>
    <source>
        <strain evidence="7 8">12DCA</strain>
    </source>
</reference>
<dbReference type="RefSeq" id="WP_025206177.1">
    <property type="nucleotide sequence ID" value="NZ_CP046996.1"/>
</dbReference>
<feature type="transmembrane region" description="Helical" evidence="5">
    <location>
        <begin position="87"/>
        <end position="108"/>
    </location>
</feature>
<feature type="transmembrane region" description="Helical" evidence="5">
    <location>
        <begin position="222"/>
        <end position="253"/>
    </location>
</feature>
<accession>A0A857DJL9</accession>
<gene>
    <name evidence="7" type="ORF">GQ588_13330</name>
</gene>
<comment type="subcellular location">
    <subcellularLocation>
        <location evidence="1">Membrane</location>
        <topology evidence="1">Multi-pass membrane protein</topology>
    </subcellularLocation>
</comment>
<sequence length="444" mass="49566">MLQWPVFVLTIILLGYLAVKKPLWLVPSLAVAVALEISINWYPNLGFLEKILGEVSLTRLTSIVLILAAFSRVFFSEEMRKKLRAVLKDPLTLVLLAFIILGGISVVYSANFGNTVTETIRLLILFAVFISAALLMDKERALLPFKAVHIMALLLALVSFYEGITGNLIWQGDKLLVEQTLRVNATFVDPNIFARYIILGVASNFVLQIYTRERSHKMIYMACLAVLLAELVLTGSRGGFLTLLAILIATLIFLPNKKAVLWVLGLGALCGAIVIFLRPEIWERMLTITKGFAYSSEQRLYLWKAAIAIFKDHPLIGTGLGTFETVFKQSYFDLMNIPGGATRSHTTILTIASELGAVGLTVLTAIWAAILYRLAKLFSLGHDYLGMFQEQNQYFAGTGYVLWAATVFISSQAEGRFFEDPIFWLSCAMLVVLKLSRKYRLELD</sequence>
<keyword evidence="4 5" id="KW-0472">Membrane</keyword>
<evidence type="ECO:0000313" key="7">
    <source>
        <dbReference type="EMBL" id="QHA01550.1"/>
    </source>
</evidence>
<organism evidence="7 8">
    <name type="scientific">Dehalobacter restrictus</name>
    <dbReference type="NCBI Taxonomy" id="55583"/>
    <lineage>
        <taxon>Bacteria</taxon>
        <taxon>Bacillati</taxon>
        <taxon>Bacillota</taxon>
        <taxon>Clostridia</taxon>
        <taxon>Eubacteriales</taxon>
        <taxon>Desulfitobacteriaceae</taxon>
        <taxon>Dehalobacter</taxon>
    </lineage>
</organism>
<protein>
    <submittedName>
        <fullName evidence="7">Polymerase</fullName>
    </submittedName>
</protein>
<dbReference type="EMBL" id="CP046996">
    <property type="protein sequence ID" value="QHA01550.1"/>
    <property type="molecule type" value="Genomic_DNA"/>
</dbReference>
<feature type="transmembrane region" description="Helical" evidence="5">
    <location>
        <begin position="259"/>
        <end position="277"/>
    </location>
</feature>
<dbReference type="Proteomes" id="UP000430508">
    <property type="component" value="Chromosome"/>
</dbReference>
<dbReference type="PANTHER" id="PTHR37422">
    <property type="entry name" value="TEICHURONIC ACID BIOSYNTHESIS PROTEIN TUAE"/>
    <property type="match status" value="1"/>
</dbReference>
<dbReference type="InterPro" id="IPR007016">
    <property type="entry name" value="O-antigen_ligase-rel_domated"/>
</dbReference>
<evidence type="ECO:0000256" key="2">
    <source>
        <dbReference type="ARBA" id="ARBA00022692"/>
    </source>
</evidence>
<feature type="transmembrane region" description="Helical" evidence="5">
    <location>
        <begin position="120"/>
        <end position="136"/>
    </location>
</feature>
<evidence type="ECO:0000313" key="8">
    <source>
        <dbReference type="Proteomes" id="UP000430508"/>
    </source>
</evidence>
<proteinExistence type="predicted"/>
<name>A0A857DJL9_9FIRM</name>
<feature type="transmembrane region" description="Helical" evidence="5">
    <location>
        <begin position="148"/>
        <end position="172"/>
    </location>
</feature>
<feature type="transmembrane region" description="Helical" evidence="5">
    <location>
        <begin position="355"/>
        <end position="374"/>
    </location>
</feature>
<dbReference type="Pfam" id="PF04932">
    <property type="entry name" value="Wzy_C"/>
    <property type="match status" value="1"/>
</dbReference>
<dbReference type="AlphaFoldDB" id="A0A857DJL9"/>
<dbReference type="PANTHER" id="PTHR37422:SF13">
    <property type="entry name" value="LIPOPOLYSACCHARIDE BIOSYNTHESIS PROTEIN PA4999-RELATED"/>
    <property type="match status" value="1"/>
</dbReference>
<dbReference type="InterPro" id="IPR051533">
    <property type="entry name" value="WaaL-like"/>
</dbReference>
<dbReference type="GO" id="GO:0016020">
    <property type="term" value="C:membrane"/>
    <property type="evidence" value="ECO:0007669"/>
    <property type="project" value="UniProtKB-SubCell"/>
</dbReference>